<dbReference type="Proteomes" id="UP000078561">
    <property type="component" value="Unassembled WGS sequence"/>
</dbReference>
<feature type="compositionally biased region" description="Low complexity" evidence="8">
    <location>
        <begin position="1015"/>
        <end position="1030"/>
    </location>
</feature>
<dbReference type="CDD" id="cd09138">
    <property type="entry name" value="PLDc_vPLD1_2_yPLD_like_1"/>
    <property type="match status" value="1"/>
</dbReference>
<dbReference type="SMART" id="SM00233">
    <property type="entry name" value="PH"/>
    <property type="match status" value="1"/>
</dbReference>
<dbReference type="InterPro" id="IPR036871">
    <property type="entry name" value="PX_dom_sf"/>
</dbReference>
<dbReference type="OrthoDB" id="14911at2759"/>
<dbReference type="SUPFAM" id="SSF50729">
    <property type="entry name" value="PH domain-like"/>
    <property type="match status" value="1"/>
</dbReference>
<dbReference type="PIRSF" id="PIRSF009376">
    <property type="entry name" value="Phospholipase_D_euk"/>
    <property type="match status" value="1"/>
</dbReference>
<dbReference type="EMBL" id="LT553932">
    <property type="protein sequence ID" value="SAM02624.1"/>
    <property type="molecule type" value="Genomic_DNA"/>
</dbReference>
<protein>
    <recommendedName>
        <fullName evidence="7">Phospholipase</fullName>
        <ecNumber evidence="7">3.1.4.4</ecNumber>
    </recommendedName>
</protein>
<feature type="compositionally biased region" description="Polar residues" evidence="8">
    <location>
        <begin position="174"/>
        <end position="183"/>
    </location>
</feature>
<dbReference type="CDD" id="cd01254">
    <property type="entry name" value="PH_PLD"/>
    <property type="match status" value="1"/>
</dbReference>
<dbReference type="STRING" id="4829.A0A168PM92"/>
<dbReference type="SUPFAM" id="SSF56024">
    <property type="entry name" value="Phospholipase D/nuclease"/>
    <property type="match status" value="2"/>
</dbReference>
<feature type="compositionally biased region" description="Low complexity" evidence="8">
    <location>
        <begin position="160"/>
        <end position="173"/>
    </location>
</feature>
<feature type="region of interest" description="Disordered" evidence="8">
    <location>
        <begin position="978"/>
        <end position="1037"/>
    </location>
</feature>
<dbReference type="GO" id="GO:0004630">
    <property type="term" value="F:phospholipase D activity"/>
    <property type="evidence" value="ECO:0007669"/>
    <property type="project" value="UniProtKB-UniRule"/>
</dbReference>
<evidence type="ECO:0000313" key="12">
    <source>
        <dbReference type="Proteomes" id="UP000078561"/>
    </source>
</evidence>
<dbReference type="InParanoid" id="A0A168PM92"/>
<reference evidence="11" key="1">
    <citation type="submission" date="2016-04" db="EMBL/GenBank/DDBJ databases">
        <authorList>
            <person name="Evans L.H."/>
            <person name="Alamgir A."/>
            <person name="Owens N."/>
            <person name="Weber N.D."/>
            <person name="Virtaneva K."/>
            <person name="Barbian K."/>
            <person name="Babar A."/>
            <person name="Rosenke K."/>
        </authorList>
    </citation>
    <scope>NUCLEOTIDE SEQUENCE [LARGE SCALE GENOMIC DNA]</scope>
    <source>
        <strain evidence="11">CBS 101.48</strain>
    </source>
</reference>
<dbReference type="SMART" id="SM00155">
    <property type="entry name" value="PLDc"/>
    <property type="match status" value="2"/>
</dbReference>
<dbReference type="InterPro" id="IPR016555">
    <property type="entry name" value="PLipase_D_euk"/>
</dbReference>
<dbReference type="EC" id="3.1.4.4" evidence="7"/>
<dbReference type="PROSITE" id="PS50035">
    <property type="entry name" value="PLD"/>
    <property type="match status" value="2"/>
</dbReference>
<dbReference type="Gene3D" id="3.30.1520.10">
    <property type="entry name" value="Phox-like domain"/>
    <property type="match status" value="1"/>
</dbReference>
<evidence type="ECO:0000256" key="4">
    <source>
        <dbReference type="ARBA" id="ARBA00022801"/>
    </source>
</evidence>
<feature type="region of interest" description="Disordered" evidence="8">
    <location>
        <begin position="1"/>
        <end position="243"/>
    </location>
</feature>
<dbReference type="InterPro" id="IPR001849">
    <property type="entry name" value="PH_domain"/>
</dbReference>
<feature type="compositionally biased region" description="Polar residues" evidence="8">
    <location>
        <begin position="21"/>
        <end position="38"/>
    </location>
</feature>
<organism evidence="11">
    <name type="scientific">Absidia glauca</name>
    <name type="common">Pin mould</name>
    <dbReference type="NCBI Taxonomy" id="4829"/>
    <lineage>
        <taxon>Eukaryota</taxon>
        <taxon>Fungi</taxon>
        <taxon>Fungi incertae sedis</taxon>
        <taxon>Mucoromycota</taxon>
        <taxon>Mucoromycotina</taxon>
        <taxon>Mucoromycetes</taxon>
        <taxon>Mucorales</taxon>
        <taxon>Cunninghamellaceae</taxon>
        <taxon>Absidia</taxon>
    </lineage>
</organism>
<evidence type="ECO:0000256" key="8">
    <source>
        <dbReference type="SAM" id="MobiDB-lite"/>
    </source>
</evidence>
<dbReference type="InterPro" id="IPR025202">
    <property type="entry name" value="PLD-like_dom"/>
</dbReference>
<dbReference type="InterPro" id="IPR001683">
    <property type="entry name" value="PX_dom"/>
</dbReference>
<keyword evidence="6" id="KW-0443">Lipid metabolism</keyword>
<evidence type="ECO:0000256" key="3">
    <source>
        <dbReference type="ARBA" id="ARBA00022737"/>
    </source>
</evidence>
<dbReference type="SUPFAM" id="SSF64268">
    <property type="entry name" value="PX domain"/>
    <property type="match status" value="1"/>
</dbReference>
<dbReference type="OMA" id="NYDICEF"/>
<dbReference type="InterPro" id="IPR001736">
    <property type="entry name" value="PLipase_D/transphosphatidylase"/>
</dbReference>
<feature type="region of interest" description="Disordered" evidence="8">
    <location>
        <begin position="1190"/>
        <end position="1212"/>
    </location>
</feature>
<feature type="compositionally biased region" description="Polar residues" evidence="8">
    <location>
        <begin position="210"/>
        <end position="227"/>
    </location>
</feature>
<feature type="domain" description="PX" evidence="10">
    <location>
        <begin position="305"/>
        <end position="443"/>
    </location>
</feature>
<dbReference type="PANTHER" id="PTHR18896">
    <property type="entry name" value="PHOSPHOLIPASE D"/>
    <property type="match status" value="1"/>
</dbReference>
<dbReference type="PROSITE" id="PS50195">
    <property type="entry name" value="PX"/>
    <property type="match status" value="1"/>
</dbReference>
<keyword evidence="12" id="KW-1185">Reference proteome</keyword>
<accession>A0A168PM92</accession>
<dbReference type="InterPro" id="IPR015679">
    <property type="entry name" value="PLipase_D_fam"/>
</dbReference>
<sequence>MSNPIGEATGYFEKKNEQSHVQDTSSGVVAPHQQSPVLSSIDPMSPPSPETRQKPVDQQQQDANFDPRAQWQRMLKKISLNDTNDTNPHHSRLQHSFQHKHNTDDSNSDDSDNRDDSDSHSESGRHVELSMMQPRFGKPRKYQQRDDDATLPTPKELEDAATATTNSNNSSTSVGGNNKNNYFTHPFSPDKTPLPTTSQSAIPSGRPLPSSVSSQAQQQDNSVSGSVQDDDNDEGNLDKQARNQWGKTLDKVRLIANMQKPHITSQHLDTDASTSLAPYCSALLDPPFVALSKDSHGRRPPPIVLQFLHLDITDSVLDTQGINQWVFRIELQYGDVKWVIRRTIADFVSLHYTLKIKANLLDNVAAPPNFPNQLQSWINSARETLWREDTGNQDDVDGGKEHTELALNRRRQLTKYLKKLLNRAHILISYDICEFLEISAISIVQDMGWKGKEGYLENRVNFVTPRFCQFVRPHLWQKEWVILRDSFIAFCNDIASTSPTDVLVLDKSFRITTKHPGIFSRYHHHITLSNSFRRIEIKGSKRQMDEWLDGITKVQEESPWVKNHRFGSFAPIRYNSKVKWFVDAENHYNAVAEAILSARTEIYICDWWLSPELYLRRPPAKNEEFRIDRLLQRKAREGVMIYIVIYKEMSLALPINSAHTKIWLQNCHPNILVQRHPDHRSIDNNVLFWSHHEKILIVDNRLAFVGGLDLCYGRYDAHDHTVIDAPAEGIDQEMFPGQDYSNPRVKDFANGTYKVVDFDQTLVDRRITPRMPWHDMSIGVVGPAARDVARHFVQRWNFLKASKGMHRSSVPFLMPKGEFVAARDESKFKGSCRTQVLRSSAEWSSGIDREHSIYNAYMECISKAKHYVYMENQFFVSSTTYDKVLRNKIGQAIVERIKKAHAKGEKFKIFILIPLIPAFEGDLASSDASAARTVMHFQYVSISRGGNSIMEKLKEAGIDGSEYIGWYCLRNWAKNKPAATSDGSEKMNDSGTSMGHHDKTTAPGNDRSSDSLAQPNSNKPPSSSSKEAPPMATDTVINDPLQSNAYLNAANDDSNDDRKHYVSELIYIHDKILIVDDRIVLVGSANINDRSQLGNRDSEIAMIIEDTDLVSTYMDGKKYNASKFALSLRIQLMKEHLGLLEFDNWDKFMEDNEYSPANQAPATRPIRPKTATEEEIKVYEQARPDQVLDDGSAEKVDNGTTVPNNDDMTKQQEKDISISNEKRALDPLTDQFYHNVWRRTAKTNTLVYRDLFRCVPDDTVTTFNEHRQFLPDVPHGHVADPSLSEQDILKKLGKVQGHLVEFPMDYLKEENMLGSLIRETVTPMIIFT</sequence>
<dbReference type="Pfam" id="PF13091">
    <property type="entry name" value="PLDc_2"/>
    <property type="match status" value="1"/>
</dbReference>
<evidence type="ECO:0000256" key="2">
    <source>
        <dbReference type="ARBA" id="ARBA00008664"/>
    </source>
</evidence>
<comment type="similarity">
    <text evidence="2 7">Belongs to the phospholipase D family.</text>
</comment>
<dbReference type="GO" id="GO:0006654">
    <property type="term" value="P:phosphatidic acid biosynthetic process"/>
    <property type="evidence" value="ECO:0007669"/>
    <property type="project" value="InterPro"/>
</dbReference>
<dbReference type="CDD" id="cd09141">
    <property type="entry name" value="PLDc_vPLD1_2_yPLD_like_2"/>
    <property type="match status" value="1"/>
</dbReference>
<dbReference type="Pfam" id="PF00787">
    <property type="entry name" value="PX"/>
    <property type="match status" value="1"/>
</dbReference>
<dbReference type="Gene3D" id="3.30.870.10">
    <property type="entry name" value="Endonuclease Chain A"/>
    <property type="match status" value="2"/>
</dbReference>
<evidence type="ECO:0000256" key="1">
    <source>
        <dbReference type="ARBA" id="ARBA00000798"/>
    </source>
</evidence>
<feature type="domain" description="PLD phosphodiesterase" evidence="9">
    <location>
        <begin position="687"/>
        <end position="714"/>
    </location>
</feature>
<feature type="compositionally biased region" description="Basic residues" evidence="8">
    <location>
        <begin position="89"/>
        <end position="100"/>
    </location>
</feature>
<gene>
    <name evidence="11" type="primary">ABSGL_08427.1 scaffold 10128</name>
</gene>
<comment type="catalytic activity">
    <reaction evidence="1 7">
        <text>a 1,2-diacyl-sn-glycero-3-phosphocholine + H2O = a 1,2-diacyl-sn-glycero-3-phosphate + choline + H(+)</text>
        <dbReference type="Rhea" id="RHEA:14445"/>
        <dbReference type="ChEBI" id="CHEBI:15354"/>
        <dbReference type="ChEBI" id="CHEBI:15377"/>
        <dbReference type="ChEBI" id="CHEBI:15378"/>
        <dbReference type="ChEBI" id="CHEBI:57643"/>
        <dbReference type="ChEBI" id="CHEBI:58608"/>
        <dbReference type="EC" id="3.1.4.4"/>
    </reaction>
</comment>
<evidence type="ECO:0000256" key="5">
    <source>
        <dbReference type="ARBA" id="ARBA00022963"/>
    </source>
</evidence>
<dbReference type="GO" id="GO:0035091">
    <property type="term" value="F:phosphatidylinositol binding"/>
    <property type="evidence" value="ECO:0007669"/>
    <property type="project" value="InterPro"/>
</dbReference>
<keyword evidence="3" id="KW-0677">Repeat</keyword>
<dbReference type="GO" id="GO:0009395">
    <property type="term" value="P:phospholipid catabolic process"/>
    <property type="evidence" value="ECO:0007669"/>
    <property type="project" value="TreeGrafter"/>
</dbReference>
<evidence type="ECO:0000259" key="9">
    <source>
        <dbReference type="PROSITE" id="PS50035"/>
    </source>
</evidence>
<dbReference type="PANTHER" id="PTHR18896:SF76">
    <property type="entry name" value="PHOSPHOLIPASE"/>
    <property type="match status" value="1"/>
</dbReference>
<keyword evidence="5 7" id="KW-0442">Lipid degradation</keyword>
<dbReference type="Pfam" id="PF00614">
    <property type="entry name" value="PLDc"/>
    <property type="match status" value="1"/>
</dbReference>
<keyword evidence="4 7" id="KW-0378">Hydrolase</keyword>
<evidence type="ECO:0000256" key="7">
    <source>
        <dbReference type="PIRNR" id="PIRNR009376"/>
    </source>
</evidence>
<evidence type="ECO:0000259" key="10">
    <source>
        <dbReference type="PROSITE" id="PS50195"/>
    </source>
</evidence>
<proteinExistence type="inferred from homology"/>
<evidence type="ECO:0000256" key="6">
    <source>
        <dbReference type="ARBA" id="ARBA00023098"/>
    </source>
</evidence>
<dbReference type="GO" id="GO:0035556">
    <property type="term" value="P:intracellular signal transduction"/>
    <property type="evidence" value="ECO:0007669"/>
    <property type="project" value="InterPro"/>
</dbReference>
<feature type="domain" description="PLD phosphodiesterase" evidence="9">
    <location>
        <begin position="1064"/>
        <end position="1091"/>
    </location>
</feature>
<name>A0A168PM92_ABSGL</name>
<feature type="compositionally biased region" description="Basic and acidic residues" evidence="8">
    <location>
        <begin position="114"/>
        <end position="128"/>
    </location>
</feature>
<evidence type="ECO:0000313" key="11">
    <source>
        <dbReference type="EMBL" id="SAM02624.1"/>
    </source>
</evidence>